<dbReference type="GO" id="GO:0004190">
    <property type="term" value="F:aspartic-type endopeptidase activity"/>
    <property type="evidence" value="ECO:0007669"/>
    <property type="project" value="TreeGrafter"/>
</dbReference>
<reference evidence="3" key="1">
    <citation type="submission" date="2019-04" db="EMBL/GenBank/DDBJ databases">
        <authorList>
            <consortium name="Science for Life Laboratories"/>
        </authorList>
    </citation>
    <scope>NUCLEOTIDE SEQUENCE</scope>
    <source>
        <strain evidence="3">MBLW1</strain>
    </source>
</reference>
<dbReference type="PANTHER" id="PTHR30487">
    <property type="entry name" value="TYPE 4 PREPILIN-LIKE PROTEINS LEADER PEPTIDE-PROCESSING ENZYME"/>
    <property type="match status" value="1"/>
</dbReference>
<feature type="transmembrane region" description="Helical" evidence="1">
    <location>
        <begin position="12"/>
        <end position="34"/>
    </location>
</feature>
<name>A0A6C2YPX2_9BACT</name>
<gene>
    <name evidence="3" type="ORF">GMBLW1_05990</name>
</gene>
<protein>
    <recommendedName>
        <fullName evidence="2">Prepilin peptidase A24 N-terminal domain-containing protein</fullName>
    </recommendedName>
</protein>
<dbReference type="InterPro" id="IPR010627">
    <property type="entry name" value="Prepilin_pept_A24_N"/>
</dbReference>
<dbReference type="EMBL" id="LR586016">
    <property type="protein sequence ID" value="VIP03361.1"/>
    <property type="molecule type" value="Genomic_DNA"/>
</dbReference>
<dbReference type="Proteomes" id="UP000464378">
    <property type="component" value="Chromosome"/>
</dbReference>
<accession>A0A6C2YPX2</accession>
<feature type="transmembrane region" description="Helical" evidence="1">
    <location>
        <begin position="130"/>
        <end position="150"/>
    </location>
</feature>
<feature type="transmembrane region" description="Helical" evidence="1">
    <location>
        <begin position="276"/>
        <end position="302"/>
    </location>
</feature>
<keyword evidence="1" id="KW-0812">Transmembrane</keyword>
<evidence type="ECO:0000313" key="4">
    <source>
        <dbReference type="Proteomes" id="UP000464378"/>
    </source>
</evidence>
<feature type="transmembrane region" description="Helical" evidence="1">
    <location>
        <begin position="242"/>
        <end position="264"/>
    </location>
</feature>
<proteinExistence type="predicted"/>
<feature type="transmembrane region" description="Helical" evidence="1">
    <location>
        <begin position="308"/>
        <end position="326"/>
    </location>
</feature>
<organism evidence="3">
    <name type="scientific">Tuwongella immobilis</name>
    <dbReference type="NCBI Taxonomy" id="692036"/>
    <lineage>
        <taxon>Bacteria</taxon>
        <taxon>Pseudomonadati</taxon>
        <taxon>Planctomycetota</taxon>
        <taxon>Planctomycetia</taxon>
        <taxon>Gemmatales</taxon>
        <taxon>Gemmataceae</taxon>
        <taxon>Tuwongella</taxon>
    </lineage>
</organism>
<dbReference type="KEGG" id="tim:GMBLW1_05990"/>
<evidence type="ECO:0000259" key="2">
    <source>
        <dbReference type="Pfam" id="PF06750"/>
    </source>
</evidence>
<dbReference type="Pfam" id="PF06750">
    <property type="entry name" value="A24_N_bact"/>
    <property type="match status" value="1"/>
</dbReference>
<dbReference type="InParanoid" id="A0A6C2YPX2"/>
<dbReference type="EMBL" id="LR593887">
    <property type="protein sequence ID" value="VTS04094.1"/>
    <property type="molecule type" value="Genomic_DNA"/>
</dbReference>
<evidence type="ECO:0000256" key="1">
    <source>
        <dbReference type="SAM" id="Phobius"/>
    </source>
</evidence>
<dbReference type="AlphaFoldDB" id="A0A6C2YPX2"/>
<dbReference type="GO" id="GO:0006465">
    <property type="term" value="P:signal peptide processing"/>
    <property type="evidence" value="ECO:0007669"/>
    <property type="project" value="TreeGrafter"/>
</dbReference>
<dbReference type="PANTHER" id="PTHR30487:SF0">
    <property type="entry name" value="PREPILIN LEADER PEPTIDASE_N-METHYLTRANSFERASE-RELATED"/>
    <property type="match status" value="1"/>
</dbReference>
<sequence>MLELVTPVPLMAMWMACVFLIGLAVGSGLNVFIFRIPNRCSVLWPSSHCFHCFQKIRWHDNIPILGYWLLRGKCRKCKAPFSASYFGVEIGTGVLFLAAFYVLVVMNWMRFPMIQSIRPLFLLGAIPVEIWLWFLVIAILIAFSIIVFQISRMQRPIPASIGVTACVMVAGFTLAYPWPWPNAETDVLVNLNRQSQGLNDVMPGLQLAPWKPAYRYEQRTLLTSNPTVPIVTLPKLGIPDGIITLLLGGGFMIVGIRILGLLRIDRIVEFDTGMRLILIAWGGLFGWQAATLLLLLVSLVPIAAGKRVALLPWVVLIAWPWVGRLFRMIGLV</sequence>
<feature type="transmembrane region" description="Helical" evidence="1">
    <location>
        <begin position="85"/>
        <end position="110"/>
    </location>
</feature>
<feature type="transmembrane region" description="Helical" evidence="1">
    <location>
        <begin position="157"/>
        <end position="178"/>
    </location>
</feature>
<dbReference type="InterPro" id="IPR050882">
    <property type="entry name" value="Prepilin_peptidase/N-MTase"/>
</dbReference>
<evidence type="ECO:0000313" key="3">
    <source>
        <dbReference type="EMBL" id="VIP03361.1"/>
    </source>
</evidence>
<keyword evidence="1" id="KW-1133">Transmembrane helix</keyword>
<keyword evidence="1" id="KW-0472">Membrane</keyword>
<feature type="domain" description="Prepilin peptidase A24 N-terminal" evidence="2">
    <location>
        <begin position="20"/>
        <end position="101"/>
    </location>
</feature>
<keyword evidence="4" id="KW-1185">Reference proteome</keyword>
<dbReference type="GO" id="GO:0005886">
    <property type="term" value="C:plasma membrane"/>
    <property type="evidence" value="ECO:0007669"/>
    <property type="project" value="TreeGrafter"/>
</dbReference>
<dbReference type="RefSeq" id="WP_162658439.1">
    <property type="nucleotide sequence ID" value="NZ_LR593887.1"/>
</dbReference>